<evidence type="ECO:0000256" key="9">
    <source>
        <dbReference type="RuleBase" id="RU366031"/>
    </source>
</evidence>
<sequence length="247" mass="26609">MRVVVTRPQASGQKTATLLREHGHEPVLLPLTQPIHHIETAALALAKQPQALAVTSAEAVRVLIAGNLGVSTLIQTPLFTVGSASARAAREAGFENIIAGESDGQALADLIASARKNTPAPWSRLLYLAGTPRDEGFEERLSALDIPFETIEAYEMTPVSWDRARLDILFADATADAVLFYSSEAVRLFFKLLVGQPVFRQLDHCKFICISGKVLSEIPVAFRSNALASAVPSESEMFDLLDAKAGT</sequence>
<reference evidence="11 12" key="1">
    <citation type="submission" date="2015-11" db="EMBL/GenBank/DDBJ databases">
        <title>Draft genome sequence of Agrobacterium sp. R89-1.</title>
        <authorList>
            <person name="Zahradnik J."/>
            <person name="Kyslikova E."/>
            <person name="Palyzova A."/>
            <person name="Kyslik P."/>
        </authorList>
    </citation>
    <scope>NUCLEOTIDE SEQUENCE [LARGE SCALE GENOMIC DNA]</scope>
    <source>
        <strain evidence="11 12">R89-1</strain>
    </source>
</reference>
<comment type="similarity">
    <text evidence="2 9">Belongs to the uroporphyrinogen-III synthase family.</text>
</comment>
<evidence type="ECO:0000256" key="3">
    <source>
        <dbReference type="ARBA" id="ARBA00013109"/>
    </source>
</evidence>
<comment type="catalytic activity">
    <reaction evidence="8 9">
        <text>hydroxymethylbilane = uroporphyrinogen III + H2O</text>
        <dbReference type="Rhea" id="RHEA:18965"/>
        <dbReference type="ChEBI" id="CHEBI:15377"/>
        <dbReference type="ChEBI" id="CHEBI:57308"/>
        <dbReference type="ChEBI" id="CHEBI:57845"/>
        <dbReference type="EC" id="4.2.1.75"/>
    </reaction>
</comment>
<dbReference type="InterPro" id="IPR039793">
    <property type="entry name" value="UROS/Hem4"/>
</dbReference>
<dbReference type="UniPathway" id="UPA00251">
    <property type="reaction ID" value="UER00320"/>
</dbReference>
<comment type="caution">
    <text evidence="11">The sequence shown here is derived from an EMBL/GenBank/DDBJ whole genome shotgun (WGS) entry which is preliminary data.</text>
</comment>
<dbReference type="GO" id="GO:0004852">
    <property type="term" value="F:uroporphyrinogen-III synthase activity"/>
    <property type="evidence" value="ECO:0007669"/>
    <property type="project" value="UniProtKB-UniRule"/>
</dbReference>
<dbReference type="PANTHER" id="PTHR38042">
    <property type="entry name" value="UROPORPHYRINOGEN-III SYNTHASE, CHLOROPLASTIC"/>
    <property type="match status" value="1"/>
</dbReference>
<dbReference type="InterPro" id="IPR036108">
    <property type="entry name" value="4pyrrol_syn_uPrphyn_synt_sf"/>
</dbReference>
<name>A0A135P2M4_9HYPH</name>
<organism evidence="11 12">
    <name type="scientific">Agrobacterium bohemicum</name>
    <dbReference type="NCBI Taxonomy" id="2052828"/>
    <lineage>
        <taxon>Bacteria</taxon>
        <taxon>Pseudomonadati</taxon>
        <taxon>Pseudomonadota</taxon>
        <taxon>Alphaproteobacteria</taxon>
        <taxon>Hyphomicrobiales</taxon>
        <taxon>Rhizobiaceae</taxon>
        <taxon>Rhizobium/Agrobacterium group</taxon>
        <taxon>Agrobacterium</taxon>
    </lineage>
</organism>
<dbReference type="PANTHER" id="PTHR38042:SF1">
    <property type="entry name" value="UROPORPHYRINOGEN-III SYNTHASE, CHLOROPLASTIC"/>
    <property type="match status" value="1"/>
</dbReference>
<dbReference type="InterPro" id="IPR003754">
    <property type="entry name" value="4pyrrol_synth_uPrphyn_synth"/>
</dbReference>
<feature type="domain" description="Tetrapyrrole biosynthesis uroporphyrinogen III synthase" evidence="10">
    <location>
        <begin position="14"/>
        <end position="218"/>
    </location>
</feature>
<comment type="pathway">
    <text evidence="1 9">Porphyrin-containing compound metabolism; protoporphyrin-IX biosynthesis; coproporphyrinogen-III from 5-aminolevulinate: step 3/4.</text>
</comment>
<gene>
    <name evidence="11" type="ORF">ATO67_06370</name>
</gene>
<evidence type="ECO:0000256" key="4">
    <source>
        <dbReference type="ARBA" id="ARBA00023239"/>
    </source>
</evidence>
<proteinExistence type="inferred from homology"/>
<evidence type="ECO:0000256" key="5">
    <source>
        <dbReference type="ARBA" id="ARBA00023244"/>
    </source>
</evidence>
<dbReference type="CDD" id="cd06578">
    <property type="entry name" value="HemD"/>
    <property type="match status" value="1"/>
</dbReference>
<evidence type="ECO:0000313" key="11">
    <source>
        <dbReference type="EMBL" id="KXG85674.1"/>
    </source>
</evidence>
<evidence type="ECO:0000256" key="1">
    <source>
        <dbReference type="ARBA" id="ARBA00004772"/>
    </source>
</evidence>
<dbReference type="STRING" id="2052828.ATO67_06370"/>
<dbReference type="RefSeq" id="WP_067645808.1">
    <property type="nucleotide sequence ID" value="NZ_KQ961025.1"/>
</dbReference>
<protein>
    <recommendedName>
        <fullName evidence="7 9">Uroporphyrinogen-III synthase</fullName>
        <ecNumber evidence="3 9">4.2.1.75</ecNumber>
    </recommendedName>
</protein>
<evidence type="ECO:0000256" key="6">
    <source>
        <dbReference type="ARBA" id="ARBA00037589"/>
    </source>
</evidence>
<dbReference type="NCBIfam" id="NF006621">
    <property type="entry name" value="PRK09189.1"/>
    <property type="match status" value="1"/>
</dbReference>
<evidence type="ECO:0000256" key="7">
    <source>
        <dbReference type="ARBA" id="ARBA00040167"/>
    </source>
</evidence>
<dbReference type="GO" id="GO:0006782">
    <property type="term" value="P:protoporphyrinogen IX biosynthetic process"/>
    <property type="evidence" value="ECO:0007669"/>
    <property type="project" value="UniProtKB-UniRule"/>
</dbReference>
<evidence type="ECO:0000259" key="10">
    <source>
        <dbReference type="Pfam" id="PF02602"/>
    </source>
</evidence>
<dbReference type="EC" id="4.2.1.75" evidence="3 9"/>
<dbReference type="EMBL" id="LNUW01000031">
    <property type="protein sequence ID" value="KXG85674.1"/>
    <property type="molecule type" value="Genomic_DNA"/>
</dbReference>
<dbReference type="Gene3D" id="3.40.50.10090">
    <property type="match status" value="2"/>
</dbReference>
<dbReference type="SUPFAM" id="SSF69618">
    <property type="entry name" value="HemD-like"/>
    <property type="match status" value="1"/>
</dbReference>
<evidence type="ECO:0000256" key="8">
    <source>
        <dbReference type="ARBA" id="ARBA00048617"/>
    </source>
</evidence>
<keyword evidence="5 9" id="KW-0627">Porphyrin biosynthesis</keyword>
<dbReference type="GO" id="GO:0006780">
    <property type="term" value="P:uroporphyrinogen III biosynthetic process"/>
    <property type="evidence" value="ECO:0007669"/>
    <property type="project" value="UniProtKB-UniRule"/>
</dbReference>
<dbReference type="Pfam" id="PF02602">
    <property type="entry name" value="HEM4"/>
    <property type="match status" value="1"/>
</dbReference>
<keyword evidence="12" id="KW-1185">Reference proteome</keyword>
<evidence type="ECO:0000256" key="2">
    <source>
        <dbReference type="ARBA" id="ARBA00008133"/>
    </source>
</evidence>
<accession>A0A135P2M4</accession>
<dbReference type="Proteomes" id="UP000070498">
    <property type="component" value="Unassembled WGS sequence"/>
</dbReference>
<evidence type="ECO:0000313" key="12">
    <source>
        <dbReference type="Proteomes" id="UP000070498"/>
    </source>
</evidence>
<keyword evidence="4 9" id="KW-0456">Lyase</keyword>
<comment type="function">
    <text evidence="6 9">Catalyzes cyclization of the linear tetrapyrrole, hydroxymethylbilane, to the macrocyclic uroporphyrinogen III.</text>
</comment>
<dbReference type="AlphaFoldDB" id="A0A135P2M4"/>